<dbReference type="EMBL" id="CP107241">
    <property type="protein sequence ID" value="WAH64168.1"/>
    <property type="molecule type" value="Genomic_DNA"/>
</dbReference>
<proteinExistence type="predicted"/>
<dbReference type="Proteomes" id="UP001164737">
    <property type="component" value="Chromosome"/>
</dbReference>
<gene>
    <name evidence="2" type="ORF">OEG85_22655</name>
</gene>
<organism evidence="2 3">
    <name type="scientific">Xanthomonas hortorum</name>
    <dbReference type="NCBI Taxonomy" id="56454"/>
    <lineage>
        <taxon>Bacteria</taxon>
        <taxon>Pseudomonadati</taxon>
        <taxon>Pseudomonadota</taxon>
        <taxon>Gammaproteobacteria</taxon>
        <taxon>Lysobacterales</taxon>
        <taxon>Lysobacteraceae</taxon>
        <taxon>Xanthomonas</taxon>
    </lineage>
</organism>
<dbReference type="GO" id="GO:0050135">
    <property type="term" value="F:NADP+ nucleosidase activity"/>
    <property type="evidence" value="ECO:0007669"/>
    <property type="project" value="InterPro"/>
</dbReference>
<reference evidence="2" key="1">
    <citation type="submission" date="2022-10" db="EMBL/GenBank/DDBJ databases">
        <title>Complete genome sequence resource for Xanthomonas hortorum isolated from Greek Oregano.</title>
        <authorList>
            <person name="Gonzalez-Tobon J."/>
            <person name="Helmann T.C."/>
            <person name="Daughtrey M."/>
            <person name="Stodghill P.V."/>
            <person name="Filiatrault M.J."/>
        </authorList>
    </citation>
    <scope>NUCLEOTIDE SEQUENCE</scope>
    <source>
        <strain evidence="2">Oregano 108</strain>
    </source>
</reference>
<sequence length="108" mass="11866">MGEMRSCGSAIIHVDAEQRLIDQDAKEQNVLNSNVLIEIGAAMALYGRRFILLVRDGVKLPSNLQGLFEVRYSGDTLDGEATIKLLEAINDIKNHPVPNRYSDGAPNT</sequence>
<evidence type="ECO:0000313" key="3">
    <source>
        <dbReference type="Proteomes" id="UP001164737"/>
    </source>
</evidence>
<dbReference type="AlphaFoldDB" id="A0AA47ETP3"/>
<evidence type="ECO:0000259" key="1">
    <source>
        <dbReference type="Pfam" id="PF10137"/>
    </source>
</evidence>
<dbReference type="InterPro" id="IPR019302">
    <property type="entry name" value="CAP12/PCTIR_TIR_dom"/>
</dbReference>
<dbReference type="RefSeq" id="WP_268213152.1">
    <property type="nucleotide sequence ID" value="NZ_CP107241.1"/>
</dbReference>
<protein>
    <submittedName>
        <fullName evidence="2">Nucleotide-binding protein</fullName>
    </submittedName>
</protein>
<name>A0AA47ETP3_9XANT</name>
<dbReference type="Pfam" id="PF10137">
    <property type="entry name" value="CAP12-PCTIR_TIR"/>
    <property type="match status" value="1"/>
</dbReference>
<evidence type="ECO:0000313" key="2">
    <source>
        <dbReference type="EMBL" id="WAH64168.1"/>
    </source>
</evidence>
<accession>A0AA47ETP3</accession>
<feature type="domain" description="CD-NTase-associated protein 12/Pycsar effector protein TIR" evidence="1">
    <location>
        <begin position="4"/>
        <end position="73"/>
    </location>
</feature>